<dbReference type="EMBL" id="JAPDMZ010000039">
    <property type="protein sequence ID" value="KAK0554297.1"/>
    <property type="molecule type" value="Genomic_DNA"/>
</dbReference>
<evidence type="ECO:0000256" key="1">
    <source>
        <dbReference type="SAM" id="MobiDB-lite"/>
    </source>
</evidence>
<feature type="compositionally biased region" description="Low complexity" evidence="1">
    <location>
        <begin position="47"/>
        <end position="62"/>
    </location>
</feature>
<dbReference type="AlphaFoldDB" id="A0AAN6GXL3"/>
<keyword evidence="3" id="KW-1185">Reference proteome</keyword>
<comment type="caution">
    <text evidence="2">The sequence shown here is derived from an EMBL/GenBank/DDBJ whole genome shotgun (WGS) entry which is preliminary data.</text>
</comment>
<sequence>MPQDIDINQSVLNRIEDGAQQAKQRISNAVSATSEKVTGSSQSEKPASSSASSSSTSSNNNNTKDELSPSTPSFLSGFRQSKLDAQIQSKIRAELSKLRSQEAEVRAAIDAALEKENAAREQKAVEAGEGGVKGRSGVLLRKELEELRTRLGAVAERSKREIPGQKDIQKAREQVVACYKAHPDRSLDCWAEAQAFKEAVARAERAFVSSHSAAPSSKA</sequence>
<name>A0AAN6GXL3_9BASI</name>
<evidence type="ECO:0000313" key="2">
    <source>
        <dbReference type="EMBL" id="KAK0554297.1"/>
    </source>
</evidence>
<organism evidence="2 3">
    <name type="scientific">Tilletia horrida</name>
    <dbReference type="NCBI Taxonomy" id="155126"/>
    <lineage>
        <taxon>Eukaryota</taxon>
        <taxon>Fungi</taxon>
        <taxon>Dikarya</taxon>
        <taxon>Basidiomycota</taxon>
        <taxon>Ustilaginomycotina</taxon>
        <taxon>Exobasidiomycetes</taxon>
        <taxon>Tilletiales</taxon>
        <taxon>Tilletiaceae</taxon>
        <taxon>Tilletia</taxon>
    </lineage>
</organism>
<gene>
    <name evidence="2" type="ORF">OC846_002180</name>
</gene>
<reference evidence="2" key="1">
    <citation type="journal article" date="2023" name="PhytoFront">
        <title>Draft Genome Resources of Seven Strains of Tilletia horrida, Causal Agent of Kernel Smut of Rice.</title>
        <authorList>
            <person name="Khanal S."/>
            <person name="Antony Babu S."/>
            <person name="Zhou X.G."/>
        </authorList>
    </citation>
    <scope>NUCLEOTIDE SEQUENCE</scope>
    <source>
        <strain evidence="2">TX6</strain>
    </source>
</reference>
<accession>A0AAN6GXL3</accession>
<dbReference type="Proteomes" id="UP001176517">
    <property type="component" value="Unassembled WGS sequence"/>
</dbReference>
<dbReference type="InterPro" id="IPR012471">
    <property type="entry name" value="DUF1690"/>
</dbReference>
<protein>
    <recommendedName>
        <fullName evidence="4">MICOS complex subunit mic19</fullName>
    </recommendedName>
</protein>
<dbReference type="Pfam" id="PF07956">
    <property type="entry name" value="DUF1690"/>
    <property type="match status" value="1"/>
</dbReference>
<proteinExistence type="predicted"/>
<feature type="compositionally biased region" description="Polar residues" evidence="1">
    <location>
        <begin position="21"/>
        <end position="46"/>
    </location>
</feature>
<evidence type="ECO:0000313" key="3">
    <source>
        <dbReference type="Proteomes" id="UP001176517"/>
    </source>
</evidence>
<feature type="region of interest" description="Disordered" evidence="1">
    <location>
        <begin position="16"/>
        <end position="79"/>
    </location>
</feature>
<evidence type="ECO:0008006" key="4">
    <source>
        <dbReference type="Google" id="ProtNLM"/>
    </source>
</evidence>